<comment type="caution">
    <text evidence="2">The sequence shown here is derived from an EMBL/GenBank/DDBJ whole genome shotgun (WGS) entry which is preliminary data.</text>
</comment>
<reference evidence="2 3" key="1">
    <citation type="submission" date="2021-03" db="EMBL/GenBank/DDBJ databases">
        <title>Sequencing the genomes of 1000 actinobacteria strains.</title>
        <authorList>
            <person name="Klenk H.-P."/>
        </authorList>
    </citation>
    <scope>NUCLEOTIDE SEQUENCE [LARGE SCALE GENOMIC DNA]</scope>
    <source>
        <strain evidence="2 3">DSM 14566</strain>
    </source>
</reference>
<dbReference type="EMBL" id="JAGIOD010000001">
    <property type="protein sequence ID" value="MBP2381563.1"/>
    <property type="molecule type" value="Genomic_DNA"/>
</dbReference>
<proteinExistence type="predicted"/>
<evidence type="ECO:0000256" key="1">
    <source>
        <dbReference type="SAM" id="MobiDB-lite"/>
    </source>
</evidence>
<evidence type="ECO:0000313" key="3">
    <source>
        <dbReference type="Proteomes" id="UP001519290"/>
    </source>
</evidence>
<protein>
    <submittedName>
        <fullName evidence="2">Uncharacterized protein</fullName>
    </submittedName>
</protein>
<organism evidence="2 3">
    <name type="scientific">Brachybacterium sacelli</name>
    <dbReference type="NCBI Taxonomy" id="173364"/>
    <lineage>
        <taxon>Bacteria</taxon>
        <taxon>Bacillati</taxon>
        <taxon>Actinomycetota</taxon>
        <taxon>Actinomycetes</taxon>
        <taxon>Micrococcales</taxon>
        <taxon>Dermabacteraceae</taxon>
        <taxon>Brachybacterium</taxon>
    </lineage>
</organism>
<evidence type="ECO:0000313" key="2">
    <source>
        <dbReference type="EMBL" id="MBP2381563.1"/>
    </source>
</evidence>
<gene>
    <name evidence="2" type="ORF">JOF43_001520</name>
</gene>
<feature type="region of interest" description="Disordered" evidence="1">
    <location>
        <begin position="1"/>
        <end position="22"/>
    </location>
</feature>
<sequence>MSETPPPATSLRILDAAAPPYGQRRLEDHFRELVASEDGGER</sequence>
<name>A0ABS4X010_9MICO</name>
<keyword evidence="3" id="KW-1185">Reference proteome</keyword>
<dbReference type="Proteomes" id="UP001519290">
    <property type="component" value="Unassembled WGS sequence"/>
</dbReference>
<dbReference type="RefSeq" id="WP_281065025.1">
    <property type="nucleotide sequence ID" value="NZ_BAAAJW010000002.1"/>
</dbReference>
<accession>A0ABS4X010</accession>